<evidence type="ECO:0000256" key="2">
    <source>
        <dbReference type="ARBA" id="ARBA00022491"/>
    </source>
</evidence>
<dbReference type="InterPro" id="IPR037171">
    <property type="entry name" value="NagB/RpiA_transferase-like"/>
</dbReference>
<dbReference type="SMART" id="SM01134">
    <property type="entry name" value="DeoRC"/>
    <property type="match status" value="1"/>
</dbReference>
<evidence type="ECO:0000256" key="4">
    <source>
        <dbReference type="ARBA" id="ARBA00023163"/>
    </source>
</evidence>
<evidence type="ECO:0000256" key="1">
    <source>
        <dbReference type="ARBA" id="ARBA00021390"/>
    </source>
</evidence>
<feature type="region of interest" description="Disordered" evidence="6">
    <location>
        <begin position="1"/>
        <end position="50"/>
    </location>
</feature>
<dbReference type="GO" id="GO:0003677">
    <property type="term" value="F:DNA binding"/>
    <property type="evidence" value="ECO:0007669"/>
    <property type="project" value="UniProtKB-KW"/>
</dbReference>
<dbReference type="Pfam" id="PF08220">
    <property type="entry name" value="HTH_DeoR"/>
    <property type="match status" value="1"/>
</dbReference>
<keyword evidence="9" id="KW-1185">Reference proteome</keyword>
<comment type="caution">
    <text evidence="8">The sequence shown here is derived from an EMBL/GenBank/DDBJ whole genome shotgun (WGS) entry which is preliminary data.</text>
</comment>
<evidence type="ECO:0000313" key="8">
    <source>
        <dbReference type="EMBL" id="GAA1578687.1"/>
    </source>
</evidence>
<comment type="function">
    <text evidence="5">Repressor of the lactose catabolism operon. Galactose-6-phosphate is the inducer.</text>
</comment>
<dbReference type="InterPro" id="IPR036390">
    <property type="entry name" value="WH_DNA-bd_sf"/>
</dbReference>
<dbReference type="PRINTS" id="PR00037">
    <property type="entry name" value="HTHLACR"/>
</dbReference>
<dbReference type="SUPFAM" id="SSF100950">
    <property type="entry name" value="NagB/RpiA/CoA transferase-like"/>
    <property type="match status" value="1"/>
</dbReference>
<dbReference type="Gene3D" id="3.40.50.1360">
    <property type="match status" value="1"/>
</dbReference>
<keyword evidence="8" id="KW-0238">DNA-binding</keyword>
<keyword evidence="4" id="KW-0804">Transcription</keyword>
<dbReference type="Gene3D" id="1.10.10.10">
    <property type="entry name" value="Winged helix-like DNA-binding domain superfamily/Winged helix DNA-binding domain"/>
    <property type="match status" value="1"/>
</dbReference>
<keyword evidence="3" id="KW-0805">Transcription regulation</keyword>
<reference evidence="8 9" key="1">
    <citation type="journal article" date="2019" name="Int. J. Syst. Evol. Microbiol.">
        <title>The Global Catalogue of Microorganisms (GCM) 10K type strain sequencing project: providing services to taxonomists for standard genome sequencing and annotation.</title>
        <authorList>
            <consortium name="The Broad Institute Genomics Platform"/>
            <consortium name="The Broad Institute Genome Sequencing Center for Infectious Disease"/>
            <person name="Wu L."/>
            <person name="Ma J."/>
        </authorList>
    </citation>
    <scope>NUCLEOTIDE SEQUENCE [LARGE SCALE GENOMIC DNA]</scope>
    <source>
        <strain evidence="8 9">JCM 15572</strain>
    </source>
</reference>
<dbReference type="RefSeq" id="WP_344234993.1">
    <property type="nucleotide sequence ID" value="NZ_BAAAPH010000012.1"/>
</dbReference>
<dbReference type="Pfam" id="PF00455">
    <property type="entry name" value="DeoRC"/>
    <property type="match status" value="1"/>
</dbReference>
<feature type="compositionally biased region" description="Polar residues" evidence="6">
    <location>
        <begin position="1"/>
        <end position="40"/>
    </location>
</feature>
<dbReference type="PANTHER" id="PTHR30363:SF4">
    <property type="entry name" value="GLYCEROL-3-PHOSPHATE REGULON REPRESSOR"/>
    <property type="match status" value="1"/>
</dbReference>
<evidence type="ECO:0000259" key="7">
    <source>
        <dbReference type="PROSITE" id="PS51000"/>
    </source>
</evidence>
<dbReference type="SUPFAM" id="SSF46785">
    <property type="entry name" value="Winged helix' DNA-binding domain"/>
    <property type="match status" value="1"/>
</dbReference>
<dbReference type="PANTHER" id="PTHR30363">
    <property type="entry name" value="HTH-TYPE TRANSCRIPTIONAL REGULATOR SRLR-RELATED"/>
    <property type="match status" value="1"/>
</dbReference>
<feature type="domain" description="HTH deoR-type" evidence="7">
    <location>
        <begin position="50"/>
        <end position="105"/>
    </location>
</feature>
<dbReference type="EMBL" id="BAAAPH010000012">
    <property type="protein sequence ID" value="GAA1578687.1"/>
    <property type="molecule type" value="Genomic_DNA"/>
</dbReference>
<evidence type="ECO:0000256" key="5">
    <source>
        <dbReference type="ARBA" id="ARBA00024937"/>
    </source>
</evidence>
<evidence type="ECO:0000256" key="3">
    <source>
        <dbReference type="ARBA" id="ARBA00023015"/>
    </source>
</evidence>
<organism evidence="8 9">
    <name type="scientific">Kribbella hippodromi</name>
    <dbReference type="NCBI Taxonomy" id="434347"/>
    <lineage>
        <taxon>Bacteria</taxon>
        <taxon>Bacillati</taxon>
        <taxon>Actinomycetota</taxon>
        <taxon>Actinomycetes</taxon>
        <taxon>Propionibacteriales</taxon>
        <taxon>Kribbellaceae</taxon>
        <taxon>Kribbella</taxon>
    </lineage>
</organism>
<dbReference type="InterPro" id="IPR050313">
    <property type="entry name" value="Carb_Metab_HTH_regulators"/>
</dbReference>
<protein>
    <recommendedName>
        <fullName evidence="1">Lactose phosphotransferase system repressor</fullName>
    </recommendedName>
</protein>
<dbReference type="InterPro" id="IPR036388">
    <property type="entry name" value="WH-like_DNA-bd_sf"/>
</dbReference>
<dbReference type="SMART" id="SM00420">
    <property type="entry name" value="HTH_DEOR"/>
    <property type="match status" value="1"/>
</dbReference>
<dbReference type="Proteomes" id="UP001501705">
    <property type="component" value="Unassembled WGS sequence"/>
</dbReference>
<dbReference type="PROSITE" id="PS51000">
    <property type="entry name" value="HTH_DEOR_2"/>
    <property type="match status" value="1"/>
</dbReference>
<sequence>MAGTDTGTATGRQTGSQSDSQISSQTGPEASTASGATTGPQAGLDRPLRSRERREEILRLATESGLASVEQLAEWFGVTASTIRRDLARLSESGRLARTYGGAIAVPSWTELSLSQRDTEAHGAKRAIARWAAAQIEPGSSVLLDAGTTVALVARELPTAANLTVTTASIPVLGHVQGRDDITTHCLGGRLRAMSDAFVGPLTEAALDRMSFDAAFLGADGVTSDGGLCEAELEQTRLKELMARRANTVYVLVHAAKLNHRPFRSWARLDGPFTIVTDDEAPTDVVEEFRKAGRDLVVVPREPSR</sequence>
<evidence type="ECO:0000256" key="6">
    <source>
        <dbReference type="SAM" id="MobiDB-lite"/>
    </source>
</evidence>
<gene>
    <name evidence="8" type="ORF">GCM10009804_38960</name>
</gene>
<name>A0ABN2DJC0_9ACTN</name>
<proteinExistence type="predicted"/>
<dbReference type="InterPro" id="IPR001034">
    <property type="entry name" value="DeoR_HTH"/>
</dbReference>
<keyword evidence="2" id="KW-0678">Repressor</keyword>
<accession>A0ABN2DJC0</accession>
<dbReference type="InterPro" id="IPR014036">
    <property type="entry name" value="DeoR-like_C"/>
</dbReference>
<evidence type="ECO:0000313" key="9">
    <source>
        <dbReference type="Proteomes" id="UP001501705"/>
    </source>
</evidence>